<sequence>MKKFLLISATVLTLSACSETKESWVEGCLNIGMEEQMKGMEESDRFSVKKGVEQGCQMFVQECKKSPDGEMCIAVKKKFGAKD</sequence>
<evidence type="ECO:0000313" key="2">
    <source>
        <dbReference type="Proteomes" id="UP000244906"/>
    </source>
</evidence>
<comment type="caution">
    <text evidence="1">The sequence shown here is derived from an EMBL/GenBank/DDBJ whole genome shotgun (WGS) entry which is preliminary data.</text>
</comment>
<evidence type="ECO:0000313" key="1">
    <source>
        <dbReference type="EMBL" id="PVZ69522.1"/>
    </source>
</evidence>
<dbReference type="AlphaFoldDB" id="A0A2V1H0J1"/>
<dbReference type="Proteomes" id="UP000244906">
    <property type="component" value="Unassembled WGS sequence"/>
</dbReference>
<organism evidence="1 2">
    <name type="scientific">Pelagibaculum spongiae</name>
    <dbReference type="NCBI Taxonomy" id="2080658"/>
    <lineage>
        <taxon>Bacteria</taxon>
        <taxon>Pseudomonadati</taxon>
        <taxon>Pseudomonadota</taxon>
        <taxon>Gammaproteobacteria</taxon>
        <taxon>Oceanospirillales</taxon>
        <taxon>Pelagibaculum</taxon>
    </lineage>
</organism>
<dbReference type="PROSITE" id="PS51257">
    <property type="entry name" value="PROKAR_LIPOPROTEIN"/>
    <property type="match status" value="1"/>
</dbReference>
<protein>
    <submittedName>
        <fullName evidence="1">Uncharacterized protein</fullName>
    </submittedName>
</protein>
<accession>A0A2V1H0J1</accession>
<reference evidence="1 2" key="1">
    <citation type="submission" date="2018-04" db="EMBL/GenBank/DDBJ databases">
        <title>Thalassorhabdus spongiae gen. nov., sp. nov., isolated from a marine sponge in South-West Iceland.</title>
        <authorList>
            <person name="Knobloch S."/>
            <person name="Daussin A."/>
            <person name="Johannsson R."/>
            <person name="Marteinsson V.T."/>
        </authorList>
    </citation>
    <scope>NUCLEOTIDE SEQUENCE [LARGE SCALE GENOMIC DNA]</scope>
    <source>
        <strain evidence="1 2">Hp12</strain>
    </source>
</reference>
<name>A0A2V1H0J1_9GAMM</name>
<dbReference type="RefSeq" id="WP_116686857.1">
    <property type="nucleotide sequence ID" value="NZ_CAWNYD010000003.1"/>
</dbReference>
<dbReference type="EMBL" id="QDDL01000003">
    <property type="protein sequence ID" value="PVZ69522.1"/>
    <property type="molecule type" value="Genomic_DNA"/>
</dbReference>
<keyword evidence="2" id="KW-1185">Reference proteome</keyword>
<gene>
    <name evidence="1" type="ORF">DC094_09335</name>
</gene>
<proteinExistence type="predicted"/>
<dbReference type="OrthoDB" id="9955471at2"/>